<evidence type="ECO:0000313" key="5">
    <source>
        <dbReference type="EMBL" id="MFC1572738.1"/>
    </source>
</evidence>
<dbReference type="Pfam" id="PF04055">
    <property type="entry name" value="Radical_SAM"/>
    <property type="match status" value="1"/>
</dbReference>
<dbReference type="InterPro" id="IPR007197">
    <property type="entry name" value="rSAM"/>
</dbReference>
<dbReference type="PROSITE" id="PS51918">
    <property type="entry name" value="RADICAL_SAM"/>
    <property type="match status" value="1"/>
</dbReference>
<accession>A0ABV6YK75</accession>
<evidence type="ECO:0000256" key="2">
    <source>
        <dbReference type="ARBA" id="ARBA00023004"/>
    </source>
</evidence>
<dbReference type="SMART" id="SM00729">
    <property type="entry name" value="Elp3"/>
    <property type="match status" value="1"/>
</dbReference>
<organism evidence="5 6">
    <name type="scientific">Eiseniibacteriota bacterium</name>
    <dbReference type="NCBI Taxonomy" id="2212470"/>
    <lineage>
        <taxon>Bacteria</taxon>
        <taxon>Candidatus Eiseniibacteriota</taxon>
    </lineage>
</organism>
<evidence type="ECO:0000259" key="4">
    <source>
        <dbReference type="PROSITE" id="PS51918"/>
    </source>
</evidence>
<keyword evidence="2" id="KW-0408">Iron</keyword>
<dbReference type="SUPFAM" id="SSF102114">
    <property type="entry name" value="Radical SAM enzymes"/>
    <property type="match status" value="1"/>
</dbReference>
<dbReference type="SFLD" id="SFLDS00029">
    <property type="entry name" value="Radical_SAM"/>
    <property type="match status" value="1"/>
</dbReference>
<dbReference type="InterPro" id="IPR006638">
    <property type="entry name" value="Elp3/MiaA/NifB-like_rSAM"/>
</dbReference>
<evidence type="ECO:0000256" key="1">
    <source>
        <dbReference type="ARBA" id="ARBA00022723"/>
    </source>
</evidence>
<gene>
    <name evidence="5" type="ORF">ACFL6M_03975</name>
</gene>
<evidence type="ECO:0000313" key="6">
    <source>
        <dbReference type="Proteomes" id="UP001593833"/>
    </source>
</evidence>
<name>A0ABV6YK75_UNCEI</name>
<keyword evidence="6" id="KW-1185">Reference proteome</keyword>
<dbReference type="EMBL" id="JBHPKH010000034">
    <property type="protein sequence ID" value="MFC1572738.1"/>
    <property type="molecule type" value="Genomic_DNA"/>
</dbReference>
<dbReference type="InterPro" id="IPR040086">
    <property type="entry name" value="MJ0683-like"/>
</dbReference>
<dbReference type="CDD" id="cd01335">
    <property type="entry name" value="Radical_SAM"/>
    <property type="match status" value="1"/>
</dbReference>
<keyword evidence="3" id="KW-0411">Iron-sulfur</keyword>
<comment type="caution">
    <text evidence="5">The sequence shown here is derived from an EMBL/GenBank/DDBJ whole genome shotgun (WGS) entry which is preliminary data.</text>
</comment>
<dbReference type="PANTHER" id="PTHR43432">
    <property type="entry name" value="SLR0285 PROTEIN"/>
    <property type="match status" value="1"/>
</dbReference>
<protein>
    <submittedName>
        <fullName evidence="5">Radical SAM protein</fullName>
    </submittedName>
</protein>
<dbReference type="SFLD" id="SFLDG01084">
    <property type="entry name" value="Uncharacterised_Radical_SAM_Su"/>
    <property type="match status" value="1"/>
</dbReference>
<dbReference type="Proteomes" id="UP001593833">
    <property type="component" value="Unassembled WGS sequence"/>
</dbReference>
<keyword evidence="1" id="KW-0479">Metal-binding</keyword>
<reference evidence="5 6" key="1">
    <citation type="submission" date="2024-09" db="EMBL/GenBank/DDBJ databases">
        <authorList>
            <person name="D'Angelo T."/>
        </authorList>
    </citation>
    <scope>NUCLEOTIDE SEQUENCE [LARGE SCALE GENOMIC DNA]</scope>
    <source>
        <strain evidence="5">SAG AM-320-E07</strain>
    </source>
</reference>
<dbReference type="PANTHER" id="PTHR43432:SF5">
    <property type="entry name" value="ELP3_MIAA_NIFB-LIKE RADICAL SAM CORE DOMAIN-CONTAINING PROTEIN"/>
    <property type="match status" value="1"/>
</dbReference>
<proteinExistence type="predicted"/>
<feature type="domain" description="Radical SAM core" evidence="4">
    <location>
        <begin position="19"/>
        <end position="258"/>
    </location>
</feature>
<evidence type="ECO:0000256" key="3">
    <source>
        <dbReference type="ARBA" id="ARBA00023014"/>
    </source>
</evidence>
<sequence>MAREIRAKVLLSHVKQPDPWFGLKYSMNLYRGCQHQCIYCDSRSACYRIEEFGEILIKSNAIELLTRELAAKRVRGTIGTGAMNDPYMPLERDVKLTRRALEVIAQHRFPVHVLTKSDLVLRDRDLLSDINRTHATVSFTITTADDDLGRKLEPGAPSVSNRFRAMKTLVAYGIPTGVVMMPVLPFIEDNEENIRAIVQRAHDNGAGYIIPAFGMTLRDRQRTYYYEKLETLFPGMRQRYEQTFGDRYDCPARYADRLAGVFEELCGRVGIATRMKPFDPAKDDQIDLF</sequence>
<dbReference type="Gene3D" id="3.80.30.30">
    <property type="match status" value="1"/>
</dbReference>
<dbReference type="InterPro" id="IPR058240">
    <property type="entry name" value="rSAM_sf"/>
</dbReference>